<comment type="caution">
    <text evidence="1">The sequence shown here is derived from an EMBL/GenBank/DDBJ whole genome shotgun (WGS) entry which is preliminary data.</text>
</comment>
<dbReference type="Proteomes" id="UP001420932">
    <property type="component" value="Unassembled WGS sequence"/>
</dbReference>
<protein>
    <submittedName>
        <fullName evidence="1">Uncharacterized protein</fullName>
    </submittedName>
</protein>
<gene>
    <name evidence="1" type="ORF">Syun_029207</name>
</gene>
<proteinExistence type="predicted"/>
<sequence>MAAICNLKISSSPPLNIRRGLRCSAIGRRKSETPRLVKIAVAGVTELLRVISAKNRRLDTICNVPNAEPSISCVDDVIDILQLDYKNAYFLTGNFSSSVYFEDCAFEDPTIKFRGKNLYAQNIKLLVPFFEHPTLILKQIEKGADSDAKSVSATWKLRTYLKLPWKPLISIEGRTLYELDDELKIVRHAESWNVSALEAIGQIFTPGARKPGDQTTATALP</sequence>
<reference evidence="1 2" key="1">
    <citation type="submission" date="2024-01" db="EMBL/GenBank/DDBJ databases">
        <title>Genome assemblies of Stephania.</title>
        <authorList>
            <person name="Yang L."/>
        </authorList>
    </citation>
    <scope>NUCLEOTIDE SEQUENCE [LARGE SCALE GENOMIC DNA]</scope>
    <source>
        <strain evidence="1">YNDBR</strain>
        <tissue evidence="1">Leaf</tissue>
    </source>
</reference>
<dbReference type="InterPro" id="IPR018790">
    <property type="entry name" value="DUF2358"/>
</dbReference>
<name>A0AAP0ECT2_9MAGN</name>
<evidence type="ECO:0000313" key="1">
    <source>
        <dbReference type="EMBL" id="KAK9086813.1"/>
    </source>
</evidence>
<dbReference type="PANTHER" id="PTHR34123">
    <property type="entry name" value="OS04G0578200 PROTEIN"/>
    <property type="match status" value="1"/>
</dbReference>
<dbReference type="SUPFAM" id="SSF54427">
    <property type="entry name" value="NTF2-like"/>
    <property type="match status" value="1"/>
</dbReference>
<organism evidence="1 2">
    <name type="scientific">Stephania yunnanensis</name>
    <dbReference type="NCBI Taxonomy" id="152371"/>
    <lineage>
        <taxon>Eukaryota</taxon>
        <taxon>Viridiplantae</taxon>
        <taxon>Streptophyta</taxon>
        <taxon>Embryophyta</taxon>
        <taxon>Tracheophyta</taxon>
        <taxon>Spermatophyta</taxon>
        <taxon>Magnoliopsida</taxon>
        <taxon>Ranunculales</taxon>
        <taxon>Menispermaceae</taxon>
        <taxon>Menispermoideae</taxon>
        <taxon>Cissampelideae</taxon>
        <taxon>Stephania</taxon>
    </lineage>
</organism>
<evidence type="ECO:0000313" key="2">
    <source>
        <dbReference type="Proteomes" id="UP001420932"/>
    </source>
</evidence>
<dbReference type="EMBL" id="JBBNAF010000013">
    <property type="protein sequence ID" value="KAK9086813.1"/>
    <property type="molecule type" value="Genomic_DNA"/>
</dbReference>
<dbReference type="PANTHER" id="PTHR34123:SF4">
    <property type="entry name" value="PHOSPHORIBOSYLTRANSFERASE-LIKE PROTEIN, PUTATIVE (DUF2358)-RELATED"/>
    <property type="match status" value="1"/>
</dbReference>
<accession>A0AAP0ECT2</accession>
<keyword evidence="2" id="KW-1185">Reference proteome</keyword>
<dbReference type="AlphaFoldDB" id="A0AAP0ECT2"/>
<dbReference type="InterPro" id="IPR032710">
    <property type="entry name" value="NTF2-like_dom_sf"/>
</dbReference>
<dbReference type="Pfam" id="PF10184">
    <property type="entry name" value="DUF2358"/>
    <property type="match status" value="1"/>
</dbReference>